<dbReference type="GO" id="GO:0005763">
    <property type="term" value="C:mitochondrial small ribosomal subunit"/>
    <property type="evidence" value="ECO:0007669"/>
    <property type="project" value="TreeGrafter"/>
</dbReference>
<comment type="caution">
    <text evidence="1">The sequence shown here is derived from an EMBL/GenBank/DDBJ whole genome shotgun (WGS) entry which is preliminary data.</text>
</comment>
<evidence type="ECO:0008006" key="3">
    <source>
        <dbReference type="Google" id="ProtNLM"/>
    </source>
</evidence>
<dbReference type="AlphaFoldDB" id="A0A834JEX4"/>
<name>A0A834JEX4_VESGE</name>
<evidence type="ECO:0000313" key="1">
    <source>
        <dbReference type="EMBL" id="KAF7386441.1"/>
    </source>
</evidence>
<dbReference type="GO" id="GO:0003735">
    <property type="term" value="F:structural constituent of ribosome"/>
    <property type="evidence" value="ECO:0007669"/>
    <property type="project" value="TreeGrafter"/>
</dbReference>
<proteinExistence type="predicted"/>
<protein>
    <recommendedName>
        <fullName evidence="3">28S ribosomal protein S22, mitochondrial</fullName>
    </recommendedName>
</protein>
<dbReference type="PANTHER" id="PTHR13071">
    <property type="entry name" value="MITOCHONDRIAL 28S RIBOSOMAL PROTEIN S22"/>
    <property type="match status" value="1"/>
</dbReference>
<organism evidence="1 2">
    <name type="scientific">Vespula germanica</name>
    <name type="common">German yellow jacket</name>
    <name type="synonym">Paravespula germanica</name>
    <dbReference type="NCBI Taxonomy" id="30212"/>
    <lineage>
        <taxon>Eukaryota</taxon>
        <taxon>Metazoa</taxon>
        <taxon>Ecdysozoa</taxon>
        <taxon>Arthropoda</taxon>
        <taxon>Hexapoda</taxon>
        <taxon>Insecta</taxon>
        <taxon>Pterygota</taxon>
        <taxon>Neoptera</taxon>
        <taxon>Endopterygota</taxon>
        <taxon>Hymenoptera</taxon>
        <taxon>Apocrita</taxon>
        <taxon>Aculeata</taxon>
        <taxon>Vespoidea</taxon>
        <taxon>Vespidae</taxon>
        <taxon>Vespinae</taxon>
        <taxon>Vespula</taxon>
    </lineage>
</organism>
<reference evidence="1" key="1">
    <citation type="journal article" date="2020" name="G3 (Bethesda)">
        <title>High-Quality Assemblies for Three Invasive Social Wasps from the &lt;i&gt;Vespula&lt;/i&gt; Genus.</title>
        <authorList>
            <person name="Harrop T.W.R."/>
            <person name="Guhlin J."/>
            <person name="McLaughlin G.M."/>
            <person name="Permina E."/>
            <person name="Stockwell P."/>
            <person name="Gilligan J."/>
            <person name="Le Lec M.F."/>
            <person name="Gruber M.A.M."/>
            <person name="Quinn O."/>
            <person name="Lovegrove M."/>
            <person name="Duncan E.J."/>
            <person name="Remnant E.J."/>
            <person name="Van Eeckhoven J."/>
            <person name="Graham B."/>
            <person name="Knapp R.A."/>
            <person name="Langford K.W."/>
            <person name="Kronenberg Z."/>
            <person name="Press M.O."/>
            <person name="Eacker S.M."/>
            <person name="Wilson-Rankin E.E."/>
            <person name="Purcell J."/>
            <person name="Lester P.J."/>
            <person name="Dearden P.K."/>
        </authorList>
    </citation>
    <scope>NUCLEOTIDE SEQUENCE</scope>
    <source>
        <strain evidence="1">Linc-1</strain>
    </source>
</reference>
<gene>
    <name evidence="1" type="ORF">HZH68_013573</name>
</gene>
<dbReference type="InterPro" id="IPR019374">
    <property type="entry name" value="Ribosomal_mS22"/>
</dbReference>
<dbReference type="EMBL" id="JACSDZ010000015">
    <property type="protein sequence ID" value="KAF7386441.1"/>
    <property type="molecule type" value="Genomic_DNA"/>
</dbReference>
<dbReference type="Pfam" id="PF10245">
    <property type="entry name" value="MRP-S22"/>
    <property type="match status" value="1"/>
</dbReference>
<dbReference type="PANTHER" id="PTHR13071:SF4">
    <property type="entry name" value="SMALL RIBOSOMAL SUBUNIT PROTEIN MS22"/>
    <property type="match status" value="1"/>
</dbReference>
<accession>A0A834JEX4</accession>
<keyword evidence="2" id="KW-1185">Reference proteome</keyword>
<dbReference type="Proteomes" id="UP000617340">
    <property type="component" value="Unassembled WGS sequence"/>
</dbReference>
<sequence>MFSRAINKIFKRSYCERILKCRVYSSNTPQLNKGEEPDPAPIFFNREVQETLQLLTRIDYKKAVRKRLTGERLKCPEYKFLTDKELQEALDLGKKRAHKRLQMPPVIKARKEIDVILSKDEALEGFDTSKYVFTDISFGIRDRDKFVVIRELDGTLRHAKWEERDRLIQVYHPIEGKEIIPPKLFQGEYFEDLLKREVYEYILDRTCLQYDPDDPEYKRVTEAVYEDINKKKKFEYLRSTRHFGPLAFYLVWSKNIDKLLCEIIESRKIEEAVALIRLYQKIHPQANSATTKCESEDPIELILHYASLDSPVDTLIKKTVAVYQELERERQKVIEGIKKAHGIDPDKS</sequence>
<evidence type="ECO:0000313" key="2">
    <source>
        <dbReference type="Proteomes" id="UP000617340"/>
    </source>
</evidence>